<dbReference type="PANTHER" id="PTHR30505">
    <property type="entry name" value="FRUCTOSE-LIKE PERMEASE"/>
    <property type="match status" value="1"/>
</dbReference>
<dbReference type="PROSITE" id="PS51104">
    <property type="entry name" value="PTS_EIIC_TYPE_2"/>
    <property type="match status" value="1"/>
</dbReference>
<proteinExistence type="predicted"/>
<feature type="transmembrane region" description="Helical" evidence="16">
    <location>
        <begin position="457"/>
        <end position="479"/>
    </location>
</feature>
<evidence type="ECO:0000256" key="5">
    <source>
        <dbReference type="ARBA" id="ARBA00022448"/>
    </source>
</evidence>
<keyword evidence="14 16" id="KW-0472">Membrane</keyword>
<evidence type="ECO:0000259" key="19">
    <source>
        <dbReference type="PROSITE" id="PS51104"/>
    </source>
</evidence>
<feature type="transmembrane region" description="Helical" evidence="16">
    <location>
        <begin position="347"/>
        <end position="367"/>
    </location>
</feature>
<dbReference type="GO" id="GO:0005886">
    <property type="term" value="C:plasma membrane"/>
    <property type="evidence" value="ECO:0007669"/>
    <property type="project" value="UniProtKB-SubCell"/>
</dbReference>
<dbReference type="InterPro" id="IPR003353">
    <property type="entry name" value="PTS_IIB_fruc"/>
</dbReference>
<dbReference type="AlphaFoldDB" id="A0A662Z6Z6"/>
<dbReference type="FunFam" id="3.40.930.10:FF:000009">
    <property type="entry name" value="PTS system, fructose specific IIABC component"/>
    <property type="match status" value="1"/>
</dbReference>
<dbReference type="RefSeq" id="WP_074839007.1">
    <property type="nucleotide sequence ID" value="NZ_CP047056.1"/>
</dbReference>
<organism evidence="20 21">
    <name type="scientific">Succinivibrio dextrinosolvens</name>
    <dbReference type="NCBI Taxonomy" id="83771"/>
    <lineage>
        <taxon>Bacteria</taxon>
        <taxon>Pseudomonadati</taxon>
        <taxon>Pseudomonadota</taxon>
        <taxon>Gammaproteobacteria</taxon>
        <taxon>Aeromonadales</taxon>
        <taxon>Succinivibrionaceae</taxon>
        <taxon>Succinivibrio</taxon>
    </lineage>
</organism>
<feature type="region of interest" description="Disordered" evidence="15">
    <location>
        <begin position="157"/>
        <end position="180"/>
    </location>
</feature>
<dbReference type="GO" id="GO:0005351">
    <property type="term" value="F:carbohydrate:proton symporter activity"/>
    <property type="evidence" value="ECO:0007669"/>
    <property type="project" value="InterPro"/>
</dbReference>
<dbReference type="GO" id="GO:0005737">
    <property type="term" value="C:cytoplasm"/>
    <property type="evidence" value="ECO:0007669"/>
    <property type="project" value="UniProtKB-SubCell"/>
</dbReference>
<dbReference type="InterPro" id="IPR036095">
    <property type="entry name" value="PTS_EIIB-like_sf"/>
</dbReference>
<dbReference type="GO" id="GO:0009401">
    <property type="term" value="P:phosphoenolpyruvate-dependent sugar phosphotransferase system"/>
    <property type="evidence" value="ECO:0007669"/>
    <property type="project" value="UniProtKB-KW"/>
</dbReference>
<evidence type="ECO:0000256" key="11">
    <source>
        <dbReference type="ARBA" id="ARBA00022692"/>
    </source>
</evidence>
<evidence type="ECO:0000256" key="16">
    <source>
        <dbReference type="SAM" id="Phobius"/>
    </source>
</evidence>
<feature type="transmembrane region" description="Helical" evidence="16">
    <location>
        <begin position="388"/>
        <end position="412"/>
    </location>
</feature>
<dbReference type="GO" id="GO:0090563">
    <property type="term" value="F:protein-phosphocysteine-sugar phosphotransferase activity"/>
    <property type="evidence" value="ECO:0007669"/>
    <property type="project" value="TreeGrafter"/>
</dbReference>
<dbReference type="InterPro" id="IPR002178">
    <property type="entry name" value="PTS_EIIA_type-2_dom"/>
</dbReference>
<name>A0A662Z6Z6_9GAMM</name>
<evidence type="ECO:0000256" key="1">
    <source>
        <dbReference type="ARBA" id="ARBA00001401"/>
    </source>
</evidence>
<keyword evidence="10" id="KW-0598">Phosphotransferase system</keyword>
<dbReference type="InterPro" id="IPR013011">
    <property type="entry name" value="PTS_EIIB_2"/>
</dbReference>
<dbReference type="GO" id="GO:0022877">
    <property type="term" value="F:protein-N(PI)-phosphohistidine-fructose phosphotransferase system transporter activity"/>
    <property type="evidence" value="ECO:0007669"/>
    <property type="project" value="InterPro"/>
</dbReference>
<feature type="transmembrane region" description="Helical" evidence="16">
    <location>
        <begin position="509"/>
        <end position="531"/>
    </location>
</feature>
<evidence type="ECO:0000256" key="3">
    <source>
        <dbReference type="ARBA" id="ARBA00004496"/>
    </source>
</evidence>
<dbReference type="InterPro" id="IPR013014">
    <property type="entry name" value="PTS_EIIC_2"/>
</dbReference>
<dbReference type="NCBIfam" id="TIGR01427">
    <property type="entry name" value="PTS_IIC_fructo"/>
    <property type="match status" value="1"/>
</dbReference>
<evidence type="ECO:0000256" key="4">
    <source>
        <dbReference type="ARBA" id="ARBA00012799"/>
    </source>
</evidence>
<keyword evidence="12" id="KW-0418">Kinase</keyword>
<evidence type="ECO:0000256" key="2">
    <source>
        <dbReference type="ARBA" id="ARBA00004429"/>
    </source>
</evidence>
<feature type="domain" description="PTS EIIB type-2" evidence="18">
    <location>
        <begin position="190"/>
        <end position="285"/>
    </location>
</feature>
<reference evidence="20 21" key="1">
    <citation type="submission" date="2016-10" db="EMBL/GenBank/DDBJ databases">
        <authorList>
            <person name="Varghese N."/>
            <person name="Submissions S."/>
        </authorList>
    </citation>
    <scope>NUCLEOTIDE SEQUENCE [LARGE SCALE GENOMIC DNA]</scope>
    <source>
        <strain evidence="20 21">22B</strain>
    </source>
</reference>
<evidence type="ECO:0000313" key="20">
    <source>
        <dbReference type="EMBL" id="SFJ86304.1"/>
    </source>
</evidence>
<dbReference type="Gene3D" id="3.40.50.2300">
    <property type="match status" value="1"/>
</dbReference>
<evidence type="ECO:0000256" key="15">
    <source>
        <dbReference type="SAM" id="MobiDB-lite"/>
    </source>
</evidence>
<dbReference type="NCBIfam" id="TIGR00848">
    <property type="entry name" value="fruA"/>
    <property type="match status" value="1"/>
</dbReference>
<dbReference type="InterPro" id="IPR006327">
    <property type="entry name" value="PTS_IIC_fruc"/>
</dbReference>
<keyword evidence="13 16" id="KW-1133">Transmembrane helix</keyword>
<keyword evidence="6" id="KW-1003">Cell membrane</keyword>
<dbReference type="SUPFAM" id="SSF55804">
    <property type="entry name" value="Phoshotransferase/anion transport protein"/>
    <property type="match status" value="1"/>
</dbReference>
<evidence type="ECO:0000256" key="13">
    <source>
        <dbReference type="ARBA" id="ARBA00022989"/>
    </source>
</evidence>
<evidence type="ECO:0000256" key="8">
    <source>
        <dbReference type="ARBA" id="ARBA00022597"/>
    </source>
</evidence>
<dbReference type="NCBIfam" id="TIGR00829">
    <property type="entry name" value="FRU"/>
    <property type="match status" value="1"/>
</dbReference>
<keyword evidence="9" id="KW-0808">Transferase</keyword>
<dbReference type="Proteomes" id="UP000243374">
    <property type="component" value="Unassembled WGS sequence"/>
</dbReference>
<comment type="subcellular location">
    <subcellularLocation>
        <location evidence="2">Cell inner membrane</location>
        <topology evidence="2">Multi-pass membrane protein</topology>
    </subcellularLocation>
    <subcellularLocation>
        <location evidence="3">Cytoplasm</location>
    </subcellularLocation>
</comment>
<dbReference type="PROSITE" id="PS00372">
    <property type="entry name" value="PTS_EIIA_TYPE_2_HIS"/>
    <property type="match status" value="1"/>
</dbReference>
<dbReference type="EMBL" id="FOSF01000005">
    <property type="protein sequence ID" value="SFJ86304.1"/>
    <property type="molecule type" value="Genomic_DNA"/>
</dbReference>
<keyword evidence="11 16" id="KW-0812">Transmembrane</keyword>
<keyword evidence="21" id="KW-1185">Reference proteome</keyword>
<dbReference type="Pfam" id="PF02302">
    <property type="entry name" value="PTS_IIB"/>
    <property type="match status" value="1"/>
</dbReference>
<evidence type="ECO:0000256" key="12">
    <source>
        <dbReference type="ARBA" id="ARBA00022777"/>
    </source>
</evidence>
<evidence type="ECO:0000256" key="9">
    <source>
        <dbReference type="ARBA" id="ARBA00022679"/>
    </source>
</evidence>
<dbReference type="PROSITE" id="PS51099">
    <property type="entry name" value="PTS_EIIB_TYPE_2"/>
    <property type="match status" value="1"/>
</dbReference>
<dbReference type="InterPro" id="IPR004715">
    <property type="entry name" value="PTS_IIA_fruc"/>
</dbReference>
<feature type="compositionally biased region" description="Basic and acidic residues" evidence="15">
    <location>
        <begin position="157"/>
        <end position="179"/>
    </location>
</feature>
<dbReference type="EC" id="2.7.1.202" evidence="4"/>
<dbReference type="GO" id="GO:0016301">
    <property type="term" value="F:kinase activity"/>
    <property type="evidence" value="ECO:0007669"/>
    <property type="project" value="UniProtKB-KW"/>
</dbReference>
<comment type="catalytic activity">
    <reaction evidence="1">
        <text>D-fructose(out) + N(pros)-phospho-L-histidyl-[protein] = D-fructose 1-phosphate(in) + L-histidyl-[protein]</text>
        <dbReference type="Rhea" id="RHEA:49252"/>
        <dbReference type="Rhea" id="RHEA-COMP:9745"/>
        <dbReference type="Rhea" id="RHEA-COMP:9746"/>
        <dbReference type="ChEBI" id="CHEBI:29979"/>
        <dbReference type="ChEBI" id="CHEBI:37721"/>
        <dbReference type="ChEBI" id="CHEBI:58674"/>
        <dbReference type="ChEBI" id="CHEBI:64837"/>
        <dbReference type="EC" id="2.7.1.202"/>
    </reaction>
</comment>
<keyword evidence="7" id="KW-0597">Phosphoprotein</keyword>
<keyword evidence="8" id="KW-0762">Sugar transport</keyword>
<evidence type="ECO:0000256" key="7">
    <source>
        <dbReference type="ARBA" id="ARBA00022553"/>
    </source>
</evidence>
<feature type="transmembrane region" description="Helical" evidence="16">
    <location>
        <begin position="543"/>
        <end position="563"/>
    </location>
</feature>
<dbReference type="OrthoDB" id="9782569at2"/>
<feature type="domain" description="PTS EIIA type-2" evidence="17">
    <location>
        <begin position="5"/>
        <end position="149"/>
    </location>
</feature>
<evidence type="ECO:0000256" key="6">
    <source>
        <dbReference type="ARBA" id="ARBA00022475"/>
    </source>
</evidence>
<evidence type="ECO:0000256" key="10">
    <source>
        <dbReference type="ARBA" id="ARBA00022683"/>
    </source>
</evidence>
<evidence type="ECO:0000259" key="18">
    <source>
        <dbReference type="PROSITE" id="PS51099"/>
    </source>
</evidence>
<dbReference type="Pfam" id="PF00359">
    <property type="entry name" value="PTS_EIIA_2"/>
    <property type="match status" value="1"/>
</dbReference>
<dbReference type="InterPro" id="IPR050864">
    <property type="entry name" value="Bacterial_PTS_Sugar_Transport"/>
</dbReference>
<protein>
    <recommendedName>
        <fullName evidence="4">protein-N(pi)-phosphohistidine--D-fructose phosphotransferase</fullName>
        <ecNumber evidence="4">2.7.1.202</ecNumber>
    </recommendedName>
</protein>
<dbReference type="SUPFAM" id="SSF52794">
    <property type="entry name" value="PTS system IIB component-like"/>
    <property type="match status" value="1"/>
</dbReference>
<feature type="transmembrane region" description="Helical" evidence="16">
    <location>
        <begin position="424"/>
        <end position="445"/>
    </location>
</feature>
<accession>A0A662Z6Z6</accession>
<feature type="domain" description="PTS EIIC type-2" evidence="19">
    <location>
        <begin position="305"/>
        <end position="643"/>
    </location>
</feature>
<feature type="transmembrane region" description="Helical" evidence="16">
    <location>
        <begin position="609"/>
        <end position="631"/>
    </location>
</feature>
<dbReference type="FunFam" id="3.40.50.2300:FF:000014">
    <property type="entry name" value="PTS system fructose-like transporter subunit IIB"/>
    <property type="match status" value="1"/>
</dbReference>
<dbReference type="CDD" id="cd00211">
    <property type="entry name" value="PTS_IIA_fru"/>
    <property type="match status" value="1"/>
</dbReference>
<feature type="transmembrane region" description="Helical" evidence="16">
    <location>
        <begin position="313"/>
        <end position="332"/>
    </location>
</feature>
<dbReference type="InterPro" id="IPR003501">
    <property type="entry name" value="PTS_EIIB_2/3"/>
</dbReference>
<dbReference type="InterPro" id="IPR016152">
    <property type="entry name" value="PTrfase/Anion_transptr"/>
</dbReference>
<evidence type="ECO:0000256" key="14">
    <source>
        <dbReference type="ARBA" id="ARBA00023136"/>
    </source>
</evidence>
<evidence type="ECO:0000259" key="17">
    <source>
        <dbReference type="PROSITE" id="PS51094"/>
    </source>
</evidence>
<dbReference type="Gene3D" id="3.40.930.10">
    <property type="entry name" value="Mannitol-specific EII, Chain A"/>
    <property type="match status" value="1"/>
</dbReference>
<dbReference type="CDD" id="cd05569">
    <property type="entry name" value="PTS_IIB_fructose"/>
    <property type="match status" value="1"/>
</dbReference>
<dbReference type="PANTHER" id="PTHR30505:SF0">
    <property type="entry name" value="FRUCTOSE-LIKE PTS SYSTEM EIIBC COMPONENT-RELATED"/>
    <property type="match status" value="1"/>
</dbReference>
<gene>
    <name evidence="20" type="ORF">SAMN04487865_100511</name>
</gene>
<evidence type="ECO:0000313" key="21">
    <source>
        <dbReference type="Proteomes" id="UP000243374"/>
    </source>
</evidence>
<keyword evidence="5" id="KW-0813">Transport</keyword>
<dbReference type="PROSITE" id="PS51094">
    <property type="entry name" value="PTS_EIIA_TYPE_2"/>
    <property type="match status" value="1"/>
</dbReference>
<sequence length="648" mass="68604">MRICDLLNPQSVRLNVEVSTKEQAINNLVDLVAQSGCLNDAERFRTAVFDREAKVSTGLGEGVAIPHAKSAGVTKPGLAAMVVPQGVEFDSLDGKPAKLFFMIASPHHASDAHLDVLARLSTLLISEEFRNSLNSAQSVDEFLKIINKADEAEIEKENARKQKQLADEASKGSESDKAELSSSNKGYYDIVAVTACPAGLSHTYMAAEALEKQAKEMGISIKVETDGAAGNRNKLLPEEISKAKAVIVAADRIVDMDRFLGKPLIRVGVVEGIRHPKNLIKSALDPKCPKYQSGFLGSTSVSMRLYRHLMSGMAYLMPLAATAGILSAFARLDIVNDTQVGFFFDRVGYSIGTLLFPILSAFIAYSIRGRTALVAGFTGGVMADLGGSGVIGAVINGFVGGAVALLTTLFAGRFLKGHDATVALLLYPLMGALGTAAIAVFFTNIPAQFVDVYINSFFSESSVFTLIMIGALLAGMMSYDMGGPINKMAYAIGVLFLADSLPEQGPGGLVMASIMAGGMVPPIAAALASILVPQVFTSKINSLRFITLGKGLVFITEGIIPYLQTNPKIMKTACVACSALSGGLSMYFKCSICAPHGGIFIIPLCDHPIQYIISMASGIVVGIFAFSVIHLRSGSDSSVKVTVNSENT</sequence>